<keyword evidence="2" id="KW-1185">Reference proteome</keyword>
<dbReference type="AlphaFoldDB" id="A0A498H0G9"/>
<reference evidence="1 2" key="1">
    <citation type="journal article" date="2015" name="Int. J. Syst. Evol. Microbiol.">
        <title>Methanoculleus taiwanensis sp. nov., a methanogen isolated from deep marine sediment at the deformation front area near Taiwan.</title>
        <authorList>
            <person name="Weng C.Y."/>
            <person name="Chen S.C."/>
            <person name="Lai M.C."/>
            <person name="Wu S.Y."/>
            <person name="Lin S."/>
            <person name="Yang T.F."/>
            <person name="Chen P.C."/>
        </authorList>
    </citation>
    <scope>NUCLEOTIDE SEQUENCE [LARGE SCALE GENOMIC DNA]</scope>
    <source>
        <strain evidence="1 2">CYW4</strain>
    </source>
</reference>
<dbReference type="RefSeq" id="WP_128693537.1">
    <property type="nucleotide sequence ID" value="NZ_LHQS01000002.1"/>
</dbReference>
<comment type="caution">
    <text evidence="1">The sequence shown here is derived from an EMBL/GenBank/DDBJ whole genome shotgun (WGS) entry which is preliminary data.</text>
</comment>
<organism evidence="1 2">
    <name type="scientific">Methanoculleus taiwanensis</name>
    <dbReference type="NCBI Taxonomy" id="1550565"/>
    <lineage>
        <taxon>Archaea</taxon>
        <taxon>Methanobacteriati</taxon>
        <taxon>Methanobacteriota</taxon>
        <taxon>Stenosarchaea group</taxon>
        <taxon>Methanomicrobia</taxon>
        <taxon>Methanomicrobiales</taxon>
        <taxon>Methanomicrobiaceae</taxon>
        <taxon>Methanoculleus</taxon>
    </lineage>
</organism>
<proteinExistence type="predicted"/>
<sequence>MLDIHGHAAGIAQEICITAEIRRVAAGVVDNNRRHARRASIGTGAEILLVAFPAAILAADLDGRSNSMVSMVMRRNTARRLSEHHT</sequence>
<accession>A0A498H0G9</accession>
<name>A0A498H0G9_9EURY</name>
<evidence type="ECO:0000313" key="1">
    <source>
        <dbReference type="EMBL" id="RXE55835.1"/>
    </source>
</evidence>
<gene>
    <name evidence="1" type="ORF">ABH15_06315</name>
</gene>
<dbReference type="Proteomes" id="UP000290932">
    <property type="component" value="Unassembled WGS sequence"/>
</dbReference>
<protein>
    <submittedName>
        <fullName evidence="1">Uncharacterized protein</fullName>
    </submittedName>
</protein>
<evidence type="ECO:0000313" key="2">
    <source>
        <dbReference type="Proteomes" id="UP000290932"/>
    </source>
</evidence>
<dbReference type="EMBL" id="LHQS01000002">
    <property type="protein sequence ID" value="RXE55835.1"/>
    <property type="molecule type" value="Genomic_DNA"/>
</dbReference>